<comment type="caution">
    <text evidence="2">The sequence shown here is derived from an EMBL/GenBank/DDBJ whole genome shotgun (WGS) entry which is preliminary data.</text>
</comment>
<organism evidence="2 3">
    <name type="scientific">Vallitalea longa</name>
    <dbReference type="NCBI Taxonomy" id="2936439"/>
    <lineage>
        <taxon>Bacteria</taxon>
        <taxon>Bacillati</taxon>
        <taxon>Bacillota</taxon>
        <taxon>Clostridia</taxon>
        <taxon>Lachnospirales</taxon>
        <taxon>Vallitaleaceae</taxon>
        <taxon>Vallitalea</taxon>
    </lineage>
</organism>
<feature type="domain" description="Uroporphyrinogen decarboxylase (URO-D)" evidence="1">
    <location>
        <begin position="129"/>
        <end position="342"/>
    </location>
</feature>
<gene>
    <name evidence="2" type="ORF">SH1V18_04420</name>
</gene>
<dbReference type="Proteomes" id="UP001144256">
    <property type="component" value="Unassembled WGS sequence"/>
</dbReference>
<dbReference type="PANTHER" id="PTHR47099:SF1">
    <property type="entry name" value="METHYLCOBAMIDE:COM METHYLTRANSFERASE MTBA"/>
    <property type="match status" value="1"/>
</dbReference>
<protein>
    <recommendedName>
        <fullName evidence="1">Uroporphyrinogen decarboxylase (URO-D) domain-containing protein</fullName>
    </recommendedName>
</protein>
<dbReference type="EMBL" id="BRLB01000001">
    <property type="protein sequence ID" value="GKX27962.1"/>
    <property type="molecule type" value="Genomic_DNA"/>
</dbReference>
<keyword evidence="3" id="KW-1185">Reference proteome</keyword>
<name>A0A9W6DE32_9FIRM</name>
<dbReference type="Gene3D" id="3.20.20.210">
    <property type="match status" value="1"/>
</dbReference>
<dbReference type="PANTHER" id="PTHR47099">
    <property type="entry name" value="METHYLCOBAMIDE:COM METHYLTRANSFERASE MTBA"/>
    <property type="match status" value="1"/>
</dbReference>
<dbReference type="GO" id="GO:0006779">
    <property type="term" value="P:porphyrin-containing compound biosynthetic process"/>
    <property type="evidence" value="ECO:0007669"/>
    <property type="project" value="InterPro"/>
</dbReference>
<sequence length="353" mass="40478">MAYSDGWAALNLEKTDRIPRTEYSASEHWELVKRVTGISIDSAKNSKEEKEKASSAFKKNWNYDFCWSILFNKEIFEGFCTSMGHAEFSAGGTDFDQSVNCPFNSPEEAFELDFFEQYGKKDMNVLVSKLNEHYKKNRTLNPDAVNMTGIYVSPISGLLEIFGWDMMLMAMGIDLTGFGEVLNRYSKWIKQYYEALAECDSPVIMVHDDIVWTSGPFTNPKWYREYLFPNYKKLFSPILEAGKKLIYTSDGNYNEFIDDIADAGVHGFVMEPTTDMKYIAEKYGKTHSFIGNADTRILLSGSKEDIYNEVKRCIDIGKDCNGFFMAVGNHIPSNTPIENALYYNEVYEKLSRR</sequence>
<accession>A0A9W6DE32</accession>
<dbReference type="InterPro" id="IPR052024">
    <property type="entry name" value="Methanogen_methyltrans"/>
</dbReference>
<evidence type="ECO:0000259" key="1">
    <source>
        <dbReference type="Pfam" id="PF01208"/>
    </source>
</evidence>
<dbReference type="RefSeq" id="WP_281811780.1">
    <property type="nucleotide sequence ID" value="NZ_BRLB01000001.1"/>
</dbReference>
<dbReference type="SUPFAM" id="SSF51726">
    <property type="entry name" value="UROD/MetE-like"/>
    <property type="match status" value="1"/>
</dbReference>
<reference evidence="2" key="1">
    <citation type="submission" date="2022-06" db="EMBL/GenBank/DDBJ databases">
        <title>Vallitalea longa sp. nov., an anaerobic bacterium isolated from marine sediment.</title>
        <authorList>
            <person name="Hirano S."/>
            <person name="Terahara T."/>
            <person name="Mori K."/>
            <person name="Hamada M."/>
            <person name="Matsumoto R."/>
            <person name="Kobayashi T."/>
        </authorList>
    </citation>
    <scope>NUCLEOTIDE SEQUENCE</scope>
    <source>
        <strain evidence="2">SH18-1</strain>
    </source>
</reference>
<proteinExistence type="predicted"/>
<dbReference type="Pfam" id="PF01208">
    <property type="entry name" value="URO-D"/>
    <property type="match status" value="1"/>
</dbReference>
<evidence type="ECO:0000313" key="3">
    <source>
        <dbReference type="Proteomes" id="UP001144256"/>
    </source>
</evidence>
<dbReference type="InterPro" id="IPR038071">
    <property type="entry name" value="UROD/MetE-like_sf"/>
</dbReference>
<dbReference type="AlphaFoldDB" id="A0A9W6DE32"/>
<dbReference type="InterPro" id="IPR000257">
    <property type="entry name" value="Uroporphyrinogen_deCOase"/>
</dbReference>
<dbReference type="GO" id="GO:0004853">
    <property type="term" value="F:uroporphyrinogen decarboxylase activity"/>
    <property type="evidence" value="ECO:0007669"/>
    <property type="project" value="InterPro"/>
</dbReference>
<evidence type="ECO:0000313" key="2">
    <source>
        <dbReference type="EMBL" id="GKX27962.1"/>
    </source>
</evidence>